<protein>
    <submittedName>
        <fullName evidence="1">Uncharacterized protein</fullName>
    </submittedName>
</protein>
<reference evidence="1 2" key="2">
    <citation type="journal article" date="2013" name="PLoS Genet.">
        <title>Comparative genome structure, secondary metabolite, and effector coding capacity across Cochliobolus pathogens.</title>
        <authorList>
            <person name="Condon B.J."/>
            <person name="Leng Y."/>
            <person name="Wu D."/>
            <person name="Bushley K.E."/>
            <person name="Ohm R.A."/>
            <person name="Otillar R."/>
            <person name="Martin J."/>
            <person name="Schackwitz W."/>
            <person name="Grimwood J."/>
            <person name="MohdZainudin N."/>
            <person name="Xue C."/>
            <person name="Wang R."/>
            <person name="Manning V.A."/>
            <person name="Dhillon B."/>
            <person name="Tu Z.J."/>
            <person name="Steffenson B.J."/>
            <person name="Salamov A."/>
            <person name="Sun H."/>
            <person name="Lowry S."/>
            <person name="LaButti K."/>
            <person name="Han J."/>
            <person name="Copeland A."/>
            <person name="Lindquist E."/>
            <person name="Barry K."/>
            <person name="Schmutz J."/>
            <person name="Baker S.E."/>
            <person name="Ciuffetti L.M."/>
            <person name="Grigoriev I.V."/>
            <person name="Zhong S."/>
            <person name="Turgeon B.G."/>
        </authorList>
    </citation>
    <scope>NUCLEOTIDE SEQUENCE [LARGE SCALE GENOMIC DNA]</scope>
    <source>
        <strain evidence="2">28A</strain>
    </source>
</reference>
<dbReference type="Proteomes" id="UP000016935">
    <property type="component" value="Unassembled WGS sequence"/>
</dbReference>
<gene>
    <name evidence="1" type="ORF">SETTUDRAFT_164069</name>
</gene>
<dbReference type="HOGENOM" id="CLU_2832809_0_0_1"/>
<keyword evidence="2" id="KW-1185">Reference proteome</keyword>
<sequence length="66" mass="7426">MAARQRSIGSPQSTSWLASTVKPMFNSYHIVLEYWWLLAPYRETVRSLLLGYDAMLLKIAPPGGQG</sequence>
<name>R0IKP4_EXST2</name>
<evidence type="ECO:0000313" key="1">
    <source>
        <dbReference type="EMBL" id="EOA85441.1"/>
    </source>
</evidence>
<dbReference type="RefSeq" id="XP_008027830.1">
    <property type="nucleotide sequence ID" value="XM_008029639.1"/>
</dbReference>
<dbReference type="GeneID" id="19398989"/>
<evidence type="ECO:0000313" key="2">
    <source>
        <dbReference type="Proteomes" id="UP000016935"/>
    </source>
</evidence>
<organism evidence="1 2">
    <name type="scientific">Exserohilum turcicum (strain 28A)</name>
    <name type="common">Northern leaf blight fungus</name>
    <name type="synonym">Setosphaeria turcica</name>
    <dbReference type="NCBI Taxonomy" id="671987"/>
    <lineage>
        <taxon>Eukaryota</taxon>
        <taxon>Fungi</taxon>
        <taxon>Dikarya</taxon>
        <taxon>Ascomycota</taxon>
        <taxon>Pezizomycotina</taxon>
        <taxon>Dothideomycetes</taxon>
        <taxon>Pleosporomycetidae</taxon>
        <taxon>Pleosporales</taxon>
        <taxon>Pleosporineae</taxon>
        <taxon>Pleosporaceae</taxon>
        <taxon>Exserohilum</taxon>
    </lineage>
</organism>
<accession>R0IKP4</accession>
<proteinExistence type="predicted"/>
<dbReference type="EMBL" id="KB908703">
    <property type="protein sequence ID" value="EOA85441.1"/>
    <property type="molecule type" value="Genomic_DNA"/>
</dbReference>
<reference evidence="1 2" key="1">
    <citation type="journal article" date="2012" name="PLoS Pathog.">
        <title>Diverse lifestyles and strategies of plant pathogenesis encoded in the genomes of eighteen Dothideomycetes fungi.</title>
        <authorList>
            <person name="Ohm R.A."/>
            <person name="Feau N."/>
            <person name="Henrissat B."/>
            <person name="Schoch C.L."/>
            <person name="Horwitz B.A."/>
            <person name="Barry K.W."/>
            <person name="Condon B.J."/>
            <person name="Copeland A.C."/>
            <person name="Dhillon B."/>
            <person name="Glaser F."/>
            <person name="Hesse C.N."/>
            <person name="Kosti I."/>
            <person name="LaButti K."/>
            <person name="Lindquist E.A."/>
            <person name="Lucas S."/>
            <person name="Salamov A.A."/>
            <person name="Bradshaw R.E."/>
            <person name="Ciuffetti L."/>
            <person name="Hamelin R.C."/>
            <person name="Kema G.H.J."/>
            <person name="Lawrence C."/>
            <person name="Scott J.A."/>
            <person name="Spatafora J.W."/>
            <person name="Turgeon B.G."/>
            <person name="de Wit P.J.G.M."/>
            <person name="Zhong S."/>
            <person name="Goodwin S.B."/>
            <person name="Grigoriev I.V."/>
        </authorList>
    </citation>
    <scope>NUCLEOTIDE SEQUENCE [LARGE SCALE GENOMIC DNA]</scope>
    <source>
        <strain evidence="2">28A</strain>
    </source>
</reference>
<dbReference type="AlphaFoldDB" id="R0IKP4"/>